<dbReference type="InterPro" id="IPR016181">
    <property type="entry name" value="Acyl_CoA_acyltransferase"/>
</dbReference>
<dbReference type="NCBIfam" id="NF007853">
    <property type="entry name" value="PRK10562.1"/>
    <property type="match status" value="1"/>
</dbReference>
<dbReference type="Proteomes" id="UP000239047">
    <property type="component" value="Unassembled WGS sequence"/>
</dbReference>
<evidence type="ECO:0000256" key="2">
    <source>
        <dbReference type="ARBA" id="ARBA00023315"/>
    </source>
</evidence>
<feature type="domain" description="N-acetyltransferase" evidence="3">
    <location>
        <begin position="1"/>
        <end position="142"/>
    </location>
</feature>
<dbReference type="PANTHER" id="PTHR43800:SF1">
    <property type="entry name" value="PEPTIDYL-LYSINE N-ACETYLTRANSFERASE YJAB"/>
    <property type="match status" value="1"/>
</dbReference>
<evidence type="ECO:0000259" key="3">
    <source>
        <dbReference type="PROSITE" id="PS51186"/>
    </source>
</evidence>
<dbReference type="OrthoDB" id="9789605at2"/>
<dbReference type="PANTHER" id="PTHR43800">
    <property type="entry name" value="PEPTIDYL-LYSINE N-ACETYLTRANSFERASE YJAB"/>
    <property type="match status" value="1"/>
</dbReference>
<dbReference type="CDD" id="cd04301">
    <property type="entry name" value="NAT_SF"/>
    <property type="match status" value="1"/>
</dbReference>
<gene>
    <name evidence="4" type="ORF">C4B60_10045</name>
</gene>
<comment type="caution">
    <text evidence="4">The sequence shown here is derived from an EMBL/GenBank/DDBJ whole genome shotgun (WGS) entry which is preliminary data.</text>
</comment>
<accession>A0A2S5GDN3</accession>
<evidence type="ECO:0000313" key="5">
    <source>
        <dbReference type="Proteomes" id="UP000239047"/>
    </source>
</evidence>
<dbReference type="RefSeq" id="WP_104057855.1">
    <property type="nucleotide sequence ID" value="NZ_PREZ01000003.1"/>
</dbReference>
<name>A0A2S5GDN3_9BACL</name>
<dbReference type="PROSITE" id="PS51186">
    <property type="entry name" value="GNAT"/>
    <property type="match status" value="1"/>
</dbReference>
<reference evidence="4 5" key="1">
    <citation type="submission" date="2018-02" db="EMBL/GenBank/DDBJ databases">
        <title>Jeotgalibacillus proteolyticum sp. nov. a protease producing bacterium isolated from ocean sediments of Laizhou Bay.</title>
        <authorList>
            <person name="Li Y."/>
        </authorList>
    </citation>
    <scope>NUCLEOTIDE SEQUENCE [LARGE SCALE GENOMIC DNA]</scope>
    <source>
        <strain evidence="4 5">22-7</strain>
    </source>
</reference>
<dbReference type="Gene3D" id="3.40.630.30">
    <property type="match status" value="1"/>
</dbReference>
<organism evidence="4 5">
    <name type="scientific">Jeotgalibacillus proteolyticus</name>
    <dbReference type="NCBI Taxonomy" id="2082395"/>
    <lineage>
        <taxon>Bacteria</taxon>
        <taxon>Bacillati</taxon>
        <taxon>Bacillota</taxon>
        <taxon>Bacilli</taxon>
        <taxon>Bacillales</taxon>
        <taxon>Caryophanaceae</taxon>
        <taxon>Jeotgalibacillus</taxon>
    </lineage>
</organism>
<keyword evidence="2" id="KW-0012">Acyltransferase</keyword>
<protein>
    <submittedName>
        <fullName evidence="4">N-acetyltransferase</fullName>
    </submittedName>
</protein>
<dbReference type="Pfam" id="PF13508">
    <property type="entry name" value="Acetyltransf_7"/>
    <property type="match status" value="1"/>
</dbReference>
<dbReference type="SUPFAM" id="SSF55729">
    <property type="entry name" value="Acyl-CoA N-acyltransferases (Nat)"/>
    <property type="match status" value="1"/>
</dbReference>
<evidence type="ECO:0000256" key="1">
    <source>
        <dbReference type="ARBA" id="ARBA00022679"/>
    </source>
</evidence>
<keyword evidence="1 4" id="KW-0808">Transferase</keyword>
<dbReference type="InterPro" id="IPR000182">
    <property type="entry name" value="GNAT_dom"/>
</dbReference>
<dbReference type="EMBL" id="PREZ01000003">
    <property type="protein sequence ID" value="PPA71106.1"/>
    <property type="molecule type" value="Genomic_DNA"/>
</dbReference>
<evidence type="ECO:0000313" key="4">
    <source>
        <dbReference type="EMBL" id="PPA71106.1"/>
    </source>
</evidence>
<dbReference type="AlphaFoldDB" id="A0A2S5GDN3"/>
<keyword evidence="5" id="KW-1185">Reference proteome</keyword>
<sequence>MIRKAKGTDVDVIVDIWYRGSIQAHDFIDPAYWSSQIVQMKEKYIPMAETYVMTSEEKIIGFISVVDHYIAALFIDAGHQNKGTGKKLVDFVKEQKDILQLKVYKENLSGLRFYEKNGFEVKTELFDEPTGEKEYFMEWSRKKA</sequence>
<dbReference type="GO" id="GO:0016747">
    <property type="term" value="F:acyltransferase activity, transferring groups other than amino-acyl groups"/>
    <property type="evidence" value="ECO:0007669"/>
    <property type="project" value="InterPro"/>
</dbReference>
<proteinExistence type="predicted"/>